<dbReference type="InterPro" id="IPR001680">
    <property type="entry name" value="WD40_rpt"/>
</dbReference>
<dbReference type="InterPro" id="IPR015943">
    <property type="entry name" value="WD40/YVTN_repeat-like_dom_sf"/>
</dbReference>
<reference evidence="5" key="1">
    <citation type="submission" date="2020-11" db="EMBL/GenBank/DDBJ databases">
        <authorList>
            <consortium name="DOE Joint Genome Institute"/>
            <person name="Ahrendt S."/>
            <person name="Riley R."/>
            <person name="Andreopoulos W."/>
            <person name="Labutti K."/>
            <person name="Pangilinan J."/>
            <person name="Ruiz-Duenas F.J."/>
            <person name="Barrasa J.M."/>
            <person name="Sanchez-Garcia M."/>
            <person name="Camarero S."/>
            <person name="Miyauchi S."/>
            <person name="Serrano A."/>
            <person name="Linde D."/>
            <person name="Babiker R."/>
            <person name="Drula E."/>
            <person name="Ayuso-Fernandez I."/>
            <person name="Pacheco R."/>
            <person name="Padilla G."/>
            <person name="Ferreira P."/>
            <person name="Barriuso J."/>
            <person name="Kellner H."/>
            <person name="Castanera R."/>
            <person name="Alfaro M."/>
            <person name="Ramirez L."/>
            <person name="Pisabarro A.G."/>
            <person name="Kuo A."/>
            <person name="Tritt A."/>
            <person name="Lipzen A."/>
            <person name="He G."/>
            <person name="Yan M."/>
            <person name="Ng V."/>
            <person name="Cullen D."/>
            <person name="Martin F."/>
            <person name="Rosso M.-N."/>
            <person name="Henrissat B."/>
            <person name="Hibbett D."/>
            <person name="Martinez A.T."/>
            <person name="Grigoriev I.V."/>
        </authorList>
    </citation>
    <scope>NUCLEOTIDE SEQUENCE</scope>
    <source>
        <strain evidence="5">ATCC 90797</strain>
    </source>
</reference>
<dbReference type="InterPro" id="IPR019775">
    <property type="entry name" value="WD40_repeat_CS"/>
</dbReference>
<organism evidence="5 6">
    <name type="scientific">Pleurotus eryngii</name>
    <name type="common">Boletus of the steppes</name>
    <dbReference type="NCBI Taxonomy" id="5323"/>
    <lineage>
        <taxon>Eukaryota</taxon>
        <taxon>Fungi</taxon>
        <taxon>Dikarya</taxon>
        <taxon>Basidiomycota</taxon>
        <taxon>Agaricomycotina</taxon>
        <taxon>Agaricomycetes</taxon>
        <taxon>Agaricomycetidae</taxon>
        <taxon>Agaricales</taxon>
        <taxon>Pleurotineae</taxon>
        <taxon>Pleurotaceae</taxon>
        <taxon>Pleurotus</taxon>
    </lineage>
</organism>
<dbReference type="PROSITE" id="PS50294">
    <property type="entry name" value="WD_REPEATS_REGION"/>
    <property type="match status" value="2"/>
</dbReference>
<protein>
    <submittedName>
        <fullName evidence="5">WD40 repeat-like protein</fullName>
    </submittedName>
</protein>
<evidence type="ECO:0000256" key="1">
    <source>
        <dbReference type="ARBA" id="ARBA00022574"/>
    </source>
</evidence>
<name>A0A9P6DC75_PLEER</name>
<dbReference type="PROSITE" id="PS00678">
    <property type="entry name" value="WD_REPEATS_1"/>
    <property type="match status" value="2"/>
</dbReference>
<dbReference type="OrthoDB" id="6262491at2759"/>
<keyword evidence="1 3" id="KW-0853">WD repeat</keyword>
<dbReference type="PANTHER" id="PTHR22847">
    <property type="entry name" value="WD40 REPEAT PROTEIN"/>
    <property type="match status" value="1"/>
</dbReference>
<dbReference type="PANTHER" id="PTHR22847:SF637">
    <property type="entry name" value="WD REPEAT DOMAIN 5B"/>
    <property type="match status" value="1"/>
</dbReference>
<dbReference type="Pfam" id="PF00400">
    <property type="entry name" value="WD40"/>
    <property type="match status" value="2"/>
</dbReference>
<dbReference type="GO" id="GO:1990234">
    <property type="term" value="C:transferase complex"/>
    <property type="evidence" value="ECO:0007669"/>
    <property type="project" value="UniProtKB-ARBA"/>
</dbReference>
<feature type="compositionally biased region" description="Acidic residues" evidence="4">
    <location>
        <begin position="388"/>
        <end position="401"/>
    </location>
</feature>
<evidence type="ECO:0000256" key="2">
    <source>
        <dbReference type="ARBA" id="ARBA00022737"/>
    </source>
</evidence>
<feature type="repeat" description="WD" evidence="3">
    <location>
        <begin position="121"/>
        <end position="155"/>
    </location>
</feature>
<sequence>MADADKLLVTEAHLALNEARRLKAERTKSLGSPIQLPGMALSIIVRGGDAWIAENTHVIRKINLESGRTLQLFRGHTGPVTSIAFMDKHYGSGDRKILISGSWDQTIKLWDVDSKELLSSIEAHSDFVKALLVFPSLQLLVSTGSDKIVRLWDLSKAASGSPLKCVGVISAHTRPVESLDGQALSSTSANLYTADTMGMIKLWELSKDDGDDGWHSSLKQELNYHRTKINEILYGNGQLWTASADETVQIKPTDQSPYLIAHPTTVRCILPLSTTDLAEPYVLTGAGDMIRVYDVSSSQEPELISEMDAHWHDVTALRLWVRKFVGDDGRQRVEPWIISASLDGTIRKWRLTELLKPMSSVNATSGNQEKDSEEEEKPSEPENPFQMSEEEERELADLMDD</sequence>
<dbReference type="SUPFAM" id="SSF50978">
    <property type="entry name" value="WD40 repeat-like"/>
    <property type="match status" value="1"/>
</dbReference>
<dbReference type="PRINTS" id="PR00320">
    <property type="entry name" value="GPROTEINBRPT"/>
</dbReference>
<dbReference type="PROSITE" id="PS50082">
    <property type="entry name" value="WD_REPEATS_2"/>
    <property type="match status" value="2"/>
</dbReference>
<evidence type="ECO:0000313" key="6">
    <source>
        <dbReference type="Proteomes" id="UP000807025"/>
    </source>
</evidence>
<gene>
    <name evidence="5" type="ORF">BDN71DRAFT_1501575</name>
</gene>
<accession>A0A9P6DC75</accession>
<evidence type="ECO:0000256" key="3">
    <source>
        <dbReference type="PROSITE-ProRule" id="PRU00221"/>
    </source>
</evidence>
<dbReference type="AlphaFoldDB" id="A0A9P6DC75"/>
<dbReference type="InterPro" id="IPR036322">
    <property type="entry name" value="WD40_repeat_dom_sf"/>
</dbReference>
<dbReference type="EMBL" id="MU154524">
    <property type="protein sequence ID" value="KAF9501306.1"/>
    <property type="molecule type" value="Genomic_DNA"/>
</dbReference>
<keyword evidence="6" id="KW-1185">Reference proteome</keyword>
<keyword evidence="2" id="KW-0677">Repeat</keyword>
<comment type="caution">
    <text evidence="5">The sequence shown here is derived from an EMBL/GenBank/DDBJ whole genome shotgun (WGS) entry which is preliminary data.</text>
</comment>
<dbReference type="InterPro" id="IPR020472">
    <property type="entry name" value="WD40_PAC1"/>
</dbReference>
<proteinExistence type="predicted"/>
<feature type="repeat" description="WD" evidence="3">
    <location>
        <begin position="73"/>
        <end position="120"/>
    </location>
</feature>
<evidence type="ECO:0000256" key="4">
    <source>
        <dbReference type="SAM" id="MobiDB-lite"/>
    </source>
</evidence>
<dbReference type="Proteomes" id="UP000807025">
    <property type="component" value="Unassembled WGS sequence"/>
</dbReference>
<dbReference type="SMART" id="SM00320">
    <property type="entry name" value="WD40"/>
    <property type="match status" value="5"/>
</dbReference>
<evidence type="ECO:0000313" key="5">
    <source>
        <dbReference type="EMBL" id="KAF9501306.1"/>
    </source>
</evidence>
<feature type="region of interest" description="Disordered" evidence="4">
    <location>
        <begin position="360"/>
        <end position="401"/>
    </location>
</feature>
<dbReference type="Gene3D" id="2.130.10.10">
    <property type="entry name" value="YVTN repeat-like/Quinoprotein amine dehydrogenase"/>
    <property type="match status" value="2"/>
</dbReference>